<dbReference type="EMBL" id="JAGFBS010000055">
    <property type="protein sequence ID" value="KAG6370241.1"/>
    <property type="molecule type" value="Genomic_DNA"/>
</dbReference>
<gene>
    <name evidence="3" type="ORF">JVT61DRAFT_10701</name>
    <name evidence="2" type="ORF">JVT61DRAFT_12400</name>
</gene>
<organism evidence="3 4">
    <name type="scientific">Boletus reticuloceps</name>
    <dbReference type="NCBI Taxonomy" id="495285"/>
    <lineage>
        <taxon>Eukaryota</taxon>
        <taxon>Fungi</taxon>
        <taxon>Dikarya</taxon>
        <taxon>Basidiomycota</taxon>
        <taxon>Agaricomycotina</taxon>
        <taxon>Agaricomycetes</taxon>
        <taxon>Agaricomycetidae</taxon>
        <taxon>Boletales</taxon>
        <taxon>Boletineae</taxon>
        <taxon>Boletaceae</taxon>
        <taxon>Boletoideae</taxon>
        <taxon>Boletus</taxon>
    </lineage>
</organism>
<sequence>MNASKGQSNLGTMTGKQTWQKCVLKKAIQEAVASGYALHAPPSAISCEARTLFVKDRATQLLQDAEYLLGDVDKQGKRLLFGHPVLKQVHFMLTLYKKHGKDINPSLSAKELEEAYKKFLHSMDKLATHRLKGYCFEAMLTQWAAKGMDGFSEGIGDDSDDAGNKFGMNISDSEPEAALNEQPGDNDFGAPVGLNGGGHEQPGDDYFGAPIDPNGGEHERFGPAGWDNEHEQNLDARHTDSEHYDGGSHFGDNRLGDDEYTNVEGSRDDH</sequence>
<keyword evidence="4" id="KW-1185">Reference proteome</keyword>
<proteinExistence type="predicted"/>
<evidence type="ECO:0000256" key="1">
    <source>
        <dbReference type="SAM" id="MobiDB-lite"/>
    </source>
</evidence>
<protein>
    <submittedName>
        <fullName evidence="3">Uncharacterized protein</fullName>
    </submittedName>
</protein>
<evidence type="ECO:0000313" key="4">
    <source>
        <dbReference type="Proteomes" id="UP000683000"/>
    </source>
</evidence>
<dbReference type="AlphaFoldDB" id="A0A8I3A575"/>
<feature type="compositionally biased region" description="Basic and acidic residues" evidence="1">
    <location>
        <begin position="215"/>
        <end position="257"/>
    </location>
</feature>
<name>A0A8I3A575_9AGAM</name>
<reference evidence="3" key="1">
    <citation type="submission" date="2021-03" db="EMBL/GenBank/DDBJ databases">
        <title>Evolutionary innovations through gain and loss of genes in the ectomycorrhizal Boletales.</title>
        <authorList>
            <person name="Wu G."/>
            <person name="Miyauchi S."/>
            <person name="Morin E."/>
            <person name="Yang Z.-L."/>
            <person name="Xu J."/>
            <person name="Martin F.M."/>
        </authorList>
    </citation>
    <scope>NUCLEOTIDE SEQUENCE</scope>
    <source>
        <strain evidence="3">BR01</strain>
    </source>
</reference>
<dbReference type="EMBL" id="JAGFBS010000041">
    <property type="protein sequence ID" value="KAG6370986.1"/>
    <property type="molecule type" value="Genomic_DNA"/>
</dbReference>
<feature type="region of interest" description="Disordered" evidence="1">
    <location>
        <begin position="154"/>
        <end position="270"/>
    </location>
</feature>
<evidence type="ECO:0000313" key="2">
    <source>
        <dbReference type="EMBL" id="KAG6370241.1"/>
    </source>
</evidence>
<accession>A0A8I3A575</accession>
<evidence type="ECO:0000313" key="3">
    <source>
        <dbReference type="EMBL" id="KAG6370986.1"/>
    </source>
</evidence>
<comment type="caution">
    <text evidence="3">The sequence shown here is derived from an EMBL/GenBank/DDBJ whole genome shotgun (WGS) entry which is preliminary data.</text>
</comment>
<dbReference type="Proteomes" id="UP000683000">
    <property type="component" value="Unassembled WGS sequence"/>
</dbReference>
<dbReference type="OrthoDB" id="2703368at2759"/>